<evidence type="ECO:0000313" key="1">
    <source>
        <dbReference type="EMBL" id="RXJ67336.1"/>
    </source>
</evidence>
<dbReference type="Proteomes" id="UP000290172">
    <property type="component" value="Unassembled WGS sequence"/>
</dbReference>
<reference evidence="1 2" key="1">
    <citation type="submission" date="2017-10" db="EMBL/GenBank/DDBJ databases">
        <title>Genomics of the genus Arcobacter.</title>
        <authorList>
            <person name="Perez-Cataluna A."/>
            <person name="Figueras M.J."/>
        </authorList>
    </citation>
    <scope>NUCLEOTIDE SEQUENCE [LARGE SCALE GENOMIC DNA]</scope>
    <source>
        <strain evidence="1 2">CECT 8993</strain>
    </source>
</reference>
<gene>
    <name evidence="1" type="ORF">CRV08_10435</name>
</gene>
<evidence type="ECO:0000313" key="2">
    <source>
        <dbReference type="Proteomes" id="UP000290172"/>
    </source>
</evidence>
<dbReference type="AlphaFoldDB" id="A0A4Q0YAL7"/>
<sequence length="64" mass="7542">MVIVVVFLPDSFLDFSKLILESRFHFNKKLLIQMAINKIIIEIIKIKKALKKSLFLNRDKVIVK</sequence>
<proteinExistence type="predicted"/>
<protein>
    <submittedName>
        <fullName evidence="1">Uncharacterized protein</fullName>
    </submittedName>
</protein>
<accession>A0A4Q0YAL7</accession>
<organism evidence="1 2">
    <name type="scientific">Halarcobacter ebronensis</name>
    <dbReference type="NCBI Taxonomy" id="1462615"/>
    <lineage>
        <taxon>Bacteria</taxon>
        <taxon>Pseudomonadati</taxon>
        <taxon>Campylobacterota</taxon>
        <taxon>Epsilonproteobacteria</taxon>
        <taxon>Campylobacterales</taxon>
        <taxon>Arcobacteraceae</taxon>
        <taxon>Halarcobacter</taxon>
    </lineage>
</organism>
<comment type="caution">
    <text evidence="1">The sequence shown here is derived from an EMBL/GenBank/DDBJ whole genome shotgun (WGS) entry which is preliminary data.</text>
</comment>
<name>A0A4Q0YAL7_9BACT</name>
<dbReference type="EMBL" id="PDKJ01000009">
    <property type="protein sequence ID" value="RXJ67336.1"/>
    <property type="molecule type" value="Genomic_DNA"/>
</dbReference>